<dbReference type="SUPFAM" id="SSF56349">
    <property type="entry name" value="DNA breaking-rejoining enzymes"/>
    <property type="match status" value="1"/>
</dbReference>
<dbReference type="GO" id="GO:0006310">
    <property type="term" value="P:DNA recombination"/>
    <property type="evidence" value="ECO:0007669"/>
    <property type="project" value="UniProtKB-KW"/>
</dbReference>
<dbReference type="PROSITE" id="PS51898">
    <property type="entry name" value="TYR_RECOMBINASE"/>
    <property type="match status" value="1"/>
</dbReference>
<proteinExistence type="predicted"/>
<dbReference type="GO" id="GO:0015074">
    <property type="term" value="P:DNA integration"/>
    <property type="evidence" value="ECO:0007669"/>
    <property type="project" value="InterPro"/>
</dbReference>
<dbReference type="Gene3D" id="1.10.443.10">
    <property type="entry name" value="Intergrase catalytic core"/>
    <property type="match status" value="1"/>
</dbReference>
<feature type="domain" description="Tyr recombinase" evidence="3">
    <location>
        <begin position="112"/>
        <end position="303"/>
    </location>
</feature>
<sequence length="364" mass="40938">MNFAEDLSLCDAILKKAEEAESSLCPKKSEDFYKKEFEKFCHWMRNNNAEIVTEKVLLAYFLDQSKNYKSSSLWCMYSKLKCMLRIKNDIDISQFSKLSAFLKKCSVGYSAEKSLVFSKNQLINFLTSACDEQYLLMKVVAIFGLFGACRRIEFYNLCVSDVQEEGAVFVVNLKDTKTHRPRTFTILNDDSMNYTELIKKYINLRPKHVKIEKFFLFYGAGKCTCNPIGINTFGQIPRKIAKYLNLPNADQFTGHSFRRTSATILADSGADIRTLKRHGDWKSDAVAEGYVADSRENKNKIARTLGSVNTVSCQRIRDLASSSTISVSGITSASSTTNECVLQSSSGISISGNSNCTITININK</sequence>
<evidence type="ECO:0000256" key="2">
    <source>
        <dbReference type="ARBA" id="ARBA00023172"/>
    </source>
</evidence>
<dbReference type="EMBL" id="GEZM01001729">
    <property type="protein sequence ID" value="JAV97546.1"/>
    <property type="molecule type" value="Transcribed_RNA"/>
</dbReference>
<dbReference type="AlphaFoldDB" id="A0A1Y1NMM2"/>
<reference evidence="4" key="1">
    <citation type="journal article" date="2016" name="Sci. Rep.">
        <title>Molecular characterization of firefly nuptial gifts: a multi-omics approach sheds light on postcopulatory sexual selection.</title>
        <authorList>
            <person name="Al-Wathiqui N."/>
            <person name="Fallon T.R."/>
            <person name="South A."/>
            <person name="Weng J.K."/>
            <person name="Lewis S.M."/>
        </authorList>
    </citation>
    <scope>NUCLEOTIDE SEQUENCE</scope>
</reference>
<dbReference type="Pfam" id="PF00589">
    <property type="entry name" value="Phage_integrase"/>
    <property type="match status" value="1"/>
</dbReference>
<keyword evidence="2" id="KW-0233">DNA recombination</keyword>
<dbReference type="CDD" id="cd00397">
    <property type="entry name" value="DNA_BRE_C"/>
    <property type="match status" value="1"/>
</dbReference>
<dbReference type="InterPro" id="IPR002104">
    <property type="entry name" value="Integrase_catalytic"/>
</dbReference>
<protein>
    <recommendedName>
        <fullName evidence="3">Tyr recombinase domain-containing protein</fullName>
    </recommendedName>
</protein>
<accession>A0A1Y1NMM2</accession>
<dbReference type="InterPro" id="IPR050090">
    <property type="entry name" value="Tyrosine_recombinase_XerCD"/>
</dbReference>
<evidence type="ECO:0000259" key="3">
    <source>
        <dbReference type="PROSITE" id="PS51898"/>
    </source>
</evidence>
<dbReference type="PANTHER" id="PTHR30349:SF41">
    <property type="entry name" value="INTEGRASE_RECOMBINASE PROTEIN MJ0367-RELATED"/>
    <property type="match status" value="1"/>
</dbReference>
<dbReference type="InterPro" id="IPR013762">
    <property type="entry name" value="Integrase-like_cat_sf"/>
</dbReference>
<keyword evidence="1" id="KW-0238">DNA-binding</keyword>
<organism evidence="4">
    <name type="scientific">Photinus pyralis</name>
    <name type="common">Common eastern firefly</name>
    <name type="synonym">Lampyris pyralis</name>
    <dbReference type="NCBI Taxonomy" id="7054"/>
    <lineage>
        <taxon>Eukaryota</taxon>
        <taxon>Metazoa</taxon>
        <taxon>Ecdysozoa</taxon>
        <taxon>Arthropoda</taxon>
        <taxon>Hexapoda</taxon>
        <taxon>Insecta</taxon>
        <taxon>Pterygota</taxon>
        <taxon>Neoptera</taxon>
        <taxon>Endopterygota</taxon>
        <taxon>Coleoptera</taxon>
        <taxon>Polyphaga</taxon>
        <taxon>Elateriformia</taxon>
        <taxon>Elateroidea</taxon>
        <taxon>Lampyridae</taxon>
        <taxon>Lampyrinae</taxon>
        <taxon>Photinus</taxon>
    </lineage>
</organism>
<dbReference type="PANTHER" id="PTHR30349">
    <property type="entry name" value="PHAGE INTEGRASE-RELATED"/>
    <property type="match status" value="1"/>
</dbReference>
<evidence type="ECO:0000256" key="1">
    <source>
        <dbReference type="ARBA" id="ARBA00023125"/>
    </source>
</evidence>
<dbReference type="InterPro" id="IPR011010">
    <property type="entry name" value="DNA_brk_join_enz"/>
</dbReference>
<dbReference type="GO" id="GO:0003677">
    <property type="term" value="F:DNA binding"/>
    <property type="evidence" value="ECO:0007669"/>
    <property type="project" value="UniProtKB-KW"/>
</dbReference>
<evidence type="ECO:0000313" key="4">
    <source>
        <dbReference type="EMBL" id="JAV97546.1"/>
    </source>
</evidence>
<name>A0A1Y1NMM2_PHOPY</name>